<dbReference type="AlphaFoldDB" id="A0A558D8K7"/>
<dbReference type="STRING" id="1543721.AAY24_01725"/>
<dbReference type="EMBL" id="VMRY01000015">
    <property type="protein sequence ID" value="TVT57362.1"/>
    <property type="molecule type" value="Genomic_DNA"/>
</dbReference>
<dbReference type="Proteomes" id="UP000317355">
    <property type="component" value="Unassembled WGS sequence"/>
</dbReference>
<dbReference type="InterPro" id="IPR000489">
    <property type="entry name" value="Pterin-binding_dom"/>
</dbReference>
<proteinExistence type="predicted"/>
<dbReference type="PROSITE" id="PS50972">
    <property type="entry name" value="PTERIN_BINDING"/>
    <property type="match status" value="1"/>
</dbReference>
<dbReference type="SUPFAM" id="SSF51717">
    <property type="entry name" value="Dihydropteroate synthetase-like"/>
    <property type="match status" value="1"/>
</dbReference>
<accession>A0A558D8K7</accession>
<reference evidence="2 3" key="1">
    <citation type="submission" date="2019-07" db="EMBL/GenBank/DDBJ databases">
        <title>The pathways for chlorine oxyanion respiration interact through the shared metabolite chlorate.</title>
        <authorList>
            <person name="Barnum T.P."/>
            <person name="Cheng Y."/>
            <person name="Hill K.A."/>
            <person name="Lucas L.N."/>
            <person name="Carlson H.K."/>
            <person name="Coates J.D."/>
        </authorList>
    </citation>
    <scope>NUCLEOTIDE SEQUENCE [LARGE SCALE GENOMIC DNA]</scope>
    <source>
        <strain evidence="2">BK-3</strain>
    </source>
</reference>
<comment type="caution">
    <text evidence="2">The sequence shown here is derived from an EMBL/GenBank/DDBJ whole genome shotgun (WGS) entry which is preliminary data.</text>
</comment>
<organism evidence="2 3">
    <name type="scientific">Sedimenticola thiotaurini</name>
    <dbReference type="NCBI Taxonomy" id="1543721"/>
    <lineage>
        <taxon>Bacteria</taxon>
        <taxon>Pseudomonadati</taxon>
        <taxon>Pseudomonadota</taxon>
        <taxon>Gammaproteobacteria</taxon>
        <taxon>Chromatiales</taxon>
        <taxon>Sedimenticolaceae</taxon>
        <taxon>Sedimenticola</taxon>
    </lineage>
</organism>
<dbReference type="GO" id="GO:0042558">
    <property type="term" value="P:pteridine-containing compound metabolic process"/>
    <property type="evidence" value="ECO:0007669"/>
    <property type="project" value="InterPro"/>
</dbReference>
<dbReference type="InterPro" id="IPR011005">
    <property type="entry name" value="Dihydropteroate_synth-like_sf"/>
</dbReference>
<dbReference type="Pfam" id="PF20123">
    <property type="entry name" value="DUF6513"/>
    <property type="match status" value="1"/>
</dbReference>
<protein>
    <submittedName>
        <fullName evidence="2">Dihydropteroate synthase</fullName>
    </submittedName>
</protein>
<evidence type="ECO:0000259" key="1">
    <source>
        <dbReference type="PROSITE" id="PS50972"/>
    </source>
</evidence>
<gene>
    <name evidence="2" type="ORF">FHK82_06140</name>
</gene>
<dbReference type="InterPro" id="IPR045406">
    <property type="entry name" value="DUF6513"/>
</dbReference>
<sequence length="464" mass="51517">MSEHLLFLTGSLAETSLKQVLHEMAPTPVTWEVQPLKIKVAALLTGEMIKRQLPHTGNAGRVIIPGRCCGDLDALSEHFGVPFQRGPEELRDLPEWLGQAGRPPDLTQHDVLIFAEIVDAPNLTSEAICQQAERFRQQGADVIDLGCLPDQPFPHLAESMRLLKSQGFKVSVDSHRSEELLTGGKAGADYLLSLTEETLWIADEVESTPIIIPTSSGDLASLQRSWEQLTAKGRTCFLDPILDPIHFGFTESIVRYHQARQRLPEAMMMMGVGNLTELTEADTSGINALLFGIISELHVGAVLTTAVSPHCRSAIREADLSRRIMFRARADRSLPKRLHAGLSNRHALNPFPYTPAEIETAADQVKDRNFRIQVSKEHIHIYNRETLLHATDPYDLFPHLGVEENGSHAFYLGVELARAEIALQLGKRYTQDQLLDWGAACAPVEKDQLTYAKPGSTKQRKKVS</sequence>
<name>A0A558D8K7_9GAMM</name>
<evidence type="ECO:0000313" key="2">
    <source>
        <dbReference type="EMBL" id="TVT57362.1"/>
    </source>
</evidence>
<feature type="domain" description="Pterin-binding" evidence="1">
    <location>
        <begin position="94"/>
        <end position="326"/>
    </location>
</feature>
<evidence type="ECO:0000313" key="3">
    <source>
        <dbReference type="Proteomes" id="UP000317355"/>
    </source>
</evidence>